<name>A0AAD6UTG3_9AGAR</name>
<protein>
    <submittedName>
        <fullName evidence="1">Uncharacterized protein</fullName>
    </submittedName>
</protein>
<dbReference type="AlphaFoldDB" id="A0AAD6UTG3"/>
<reference evidence="1" key="1">
    <citation type="submission" date="2023-03" db="EMBL/GenBank/DDBJ databases">
        <title>Massive genome expansion in bonnet fungi (Mycena s.s.) driven by repeated elements and novel gene families across ecological guilds.</title>
        <authorList>
            <consortium name="Lawrence Berkeley National Laboratory"/>
            <person name="Harder C.B."/>
            <person name="Miyauchi S."/>
            <person name="Viragh M."/>
            <person name="Kuo A."/>
            <person name="Thoen E."/>
            <person name="Andreopoulos B."/>
            <person name="Lu D."/>
            <person name="Skrede I."/>
            <person name="Drula E."/>
            <person name="Henrissat B."/>
            <person name="Morin E."/>
            <person name="Kohler A."/>
            <person name="Barry K."/>
            <person name="LaButti K."/>
            <person name="Morin E."/>
            <person name="Salamov A."/>
            <person name="Lipzen A."/>
            <person name="Mereny Z."/>
            <person name="Hegedus B."/>
            <person name="Baldrian P."/>
            <person name="Stursova M."/>
            <person name="Weitz H."/>
            <person name="Taylor A."/>
            <person name="Grigoriev I.V."/>
            <person name="Nagy L.G."/>
            <person name="Martin F."/>
            <person name="Kauserud H."/>
        </authorList>
    </citation>
    <scope>NUCLEOTIDE SEQUENCE</scope>
    <source>
        <strain evidence="1">9144</strain>
    </source>
</reference>
<keyword evidence="2" id="KW-1185">Reference proteome</keyword>
<accession>A0AAD6UTG3</accession>
<dbReference type="Proteomes" id="UP001219525">
    <property type="component" value="Unassembled WGS sequence"/>
</dbReference>
<evidence type="ECO:0000313" key="1">
    <source>
        <dbReference type="EMBL" id="KAJ7194065.1"/>
    </source>
</evidence>
<evidence type="ECO:0000313" key="2">
    <source>
        <dbReference type="Proteomes" id="UP001219525"/>
    </source>
</evidence>
<gene>
    <name evidence="1" type="ORF">GGX14DRAFT_576722</name>
</gene>
<organism evidence="1 2">
    <name type="scientific">Mycena pura</name>
    <dbReference type="NCBI Taxonomy" id="153505"/>
    <lineage>
        <taxon>Eukaryota</taxon>
        <taxon>Fungi</taxon>
        <taxon>Dikarya</taxon>
        <taxon>Basidiomycota</taxon>
        <taxon>Agaricomycotina</taxon>
        <taxon>Agaricomycetes</taxon>
        <taxon>Agaricomycetidae</taxon>
        <taxon>Agaricales</taxon>
        <taxon>Marasmiineae</taxon>
        <taxon>Mycenaceae</taxon>
        <taxon>Mycena</taxon>
    </lineage>
</organism>
<dbReference type="EMBL" id="JARJCW010000102">
    <property type="protein sequence ID" value="KAJ7194065.1"/>
    <property type="molecule type" value="Genomic_DNA"/>
</dbReference>
<comment type="caution">
    <text evidence="1">The sequence shown here is derived from an EMBL/GenBank/DDBJ whole genome shotgun (WGS) entry which is preliminary data.</text>
</comment>
<proteinExistence type="predicted"/>
<sequence length="313" mass="34833">MDATEYSLALMPKRYGYPVYLPSPPTDLPEDIWRSGTQIGDVGVLCSDGSFDPIFNICRPEGHPANQFGVPRGFVALALGPKNIKAQALFHPPGAVISNWSRSSCVTFVDEGLGNWKETALLHLPHGASTQDLRNSQTFRDVAFKHARNWYSFVQDNLQRIVGNSDLYLVTGVTKSKSWSIRTVENLSDEPLGGVNMESTIVSGPYHRPGEELWENQTVFIRGFKISVRSSSSGVLPEIVDCEVTEDKNLSEQSNSHPSNVINQHILDSDPTAMVAVTHDEEWTAVLEETDLQVPDREDLIRRIYERSNGMFG</sequence>